<sequence length="95" mass="10870">MYTLSVDQQTPTISHTPPIRRIRSDSWSRGEVQIMGLAAVVFIMTVAFFGISVVNCLGRLRRRRQLLKRKQMKAVYFTNPSLPPEQHVQGGRPVF</sequence>
<feature type="transmembrane region" description="Helical" evidence="1">
    <location>
        <begin position="34"/>
        <end position="60"/>
    </location>
</feature>
<proteinExistence type="predicted"/>
<evidence type="ECO:0000313" key="3">
    <source>
        <dbReference type="Proteomes" id="UP001303046"/>
    </source>
</evidence>
<protein>
    <submittedName>
        <fullName evidence="2">Uncharacterized protein</fullName>
    </submittedName>
</protein>
<reference evidence="2 3" key="1">
    <citation type="submission" date="2023-08" db="EMBL/GenBank/DDBJ databases">
        <title>A Necator americanus chromosomal reference genome.</title>
        <authorList>
            <person name="Ilik V."/>
            <person name="Petrzelkova K.J."/>
            <person name="Pardy F."/>
            <person name="Fuh T."/>
            <person name="Niatou-Singa F.S."/>
            <person name="Gouil Q."/>
            <person name="Baker L."/>
            <person name="Ritchie M.E."/>
            <person name="Jex A.R."/>
            <person name="Gazzola D."/>
            <person name="Li H."/>
            <person name="Toshio Fujiwara R."/>
            <person name="Zhan B."/>
            <person name="Aroian R.V."/>
            <person name="Pafco B."/>
            <person name="Schwarz E.M."/>
        </authorList>
    </citation>
    <scope>NUCLEOTIDE SEQUENCE [LARGE SCALE GENOMIC DNA]</scope>
    <source>
        <strain evidence="2 3">Aroian</strain>
        <tissue evidence="2">Whole animal</tissue>
    </source>
</reference>
<accession>A0ABR1DX73</accession>
<evidence type="ECO:0000313" key="2">
    <source>
        <dbReference type="EMBL" id="KAK6755031.1"/>
    </source>
</evidence>
<name>A0ABR1DX73_NECAM</name>
<keyword evidence="3" id="KW-1185">Reference proteome</keyword>
<gene>
    <name evidence="2" type="primary">Necator_chrV.g18581</name>
    <name evidence="2" type="ORF">RB195_013790</name>
</gene>
<dbReference type="EMBL" id="JAVFWL010000005">
    <property type="protein sequence ID" value="KAK6755031.1"/>
    <property type="molecule type" value="Genomic_DNA"/>
</dbReference>
<keyword evidence="1" id="KW-0812">Transmembrane</keyword>
<keyword evidence="1" id="KW-1133">Transmembrane helix</keyword>
<evidence type="ECO:0000256" key="1">
    <source>
        <dbReference type="SAM" id="Phobius"/>
    </source>
</evidence>
<keyword evidence="1" id="KW-0472">Membrane</keyword>
<comment type="caution">
    <text evidence="2">The sequence shown here is derived from an EMBL/GenBank/DDBJ whole genome shotgun (WGS) entry which is preliminary data.</text>
</comment>
<organism evidence="2 3">
    <name type="scientific">Necator americanus</name>
    <name type="common">Human hookworm</name>
    <dbReference type="NCBI Taxonomy" id="51031"/>
    <lineage>
        <taxon>Eukaryota</taxon>
        <taxon>Metazoa</taxon>
        <taxon>Ecdysozoa</taxon>
        <taxon>Nematoda</taxon>
        <taxon>Chromadorea</taxon>
        <taxon>Rhabditida</taxon>
        <taxon>Rhabditina</taxon>
        <taxon>Rhabditomorpha</taxon>
        <taxon>Strongyloidea</taxon>
        <taxon>Ancylostomatidae</taxon>
        <taxon>Bunostominae</taxon>
        <taxon>Necator</taxon>
    </lineage>
</organism>
<dbReference type="Proteomes" id="UP001303046">
    <property type="component" value="Unassembled WGS sequence"/>
</dbReference>